<dbReference type="Pfam" id="PF00902">
    <property type="entry name" value="TatC"/>
    <property type="match status" value="1"/>
</dbReference>
<evidence type="ECO:0000256" key="8">
    <source>
        <dbReference type="SAM" id="Coils"/>
    </source>
</evidence>
<dbReference type="Proteomes" id="UP000824261">
    <property type="component" value="Unassembled WGS sequence"/>
</dbReference>
<evidence type="ECO:0000256" key="6">
    <source>
        <dbReference type="ARBA" id="ARBA00023136"/>
    </source>
</evidence>
<evidence type="ECO:0000256" key="3">
    <source>
        <dbReference type="ARBA" id="ARBA00022927"/>
    </source>
</evidence>
<evidence type="ECO:0000313" key="9">
    <source>
        <dbReference type="EMBL" id="HIR01015.1"/>
    </source>
</evidence>
<reference evidence="9" key="1">
    <citation type="submission" date="2020-10" db="EMBL/GenBank/DDBJ databases">
        <authorList>
            <person name="Gilroy R."/>
        </authorList>
    </citation>
    <scope>NUCLEOTIDE SEQUENCE</scope>
    <source>
        <strain evidence="9">ChiGjej1B1-2707</strain>
    </source>
</reference>
<dbReference type="AlphaFoldDB" id="A0A9D0ZZG8"/>
<evidence type="ECO:0000256" key="7">
    <source>
        <dbReference type="HAMAP-Rule" id="MF_00902"/>
    </source>
</evidence>
<dbReference type="PANTHER" id="PTHR30371:SF0">
    <property type="entry name" value="SEC-INDEPENDENT PROTEIN TRANSLOCASE PROTEIN TATC, CHLOROPLASTIC-RELATED"/>
    <property type="match status" value="1"/>
</dbReference>
<feature type="transmembrane region" description="Helical" evidence="7">
    <location>
        <begin position="79"/>
        <end position="104"/>
    </location>
</feature>
<comment type="subcellular location">
    <subcellularLocation>
        <location evidence="7">Cell membrane</location>
        <topology evidence="7">Multi-pass membrane protein</topology>
    </subcellularLocation>
    <subcellularLocation>
        <location evidence="1">Membrane</location>
        <topology evidence="1">Multi-pass membrane protein</topology>
    </subcellularLocation>
</comment>
<keyword evidence="2 7" id="KW-0812">Transmembrane</keyword>
<comment type="similarity">
    <text evidence="7">Belongs to the TatC family.</text>
</comment>
<evidence type="ECO:0000313" key="10">
    <source>
        <dbReference type="Proteomes" id="UP000824261"/>
    </source>
</evidence>
<dbReference type="EMBL" id="DVGB01000024">
    <property type="protein sequence ID" value="HIR01015.1"/>
    <property type="molecule type" value="Genomic_DNA"/>
</dbReference>
<feature type="transmembrane region" description="Helical" evidence="7">
    <location>
        <begin position="201"/>
        <end position="217"/>
    </location>
</feature>
<dbReference type="GO" id="GO:0033281">
    <property type="term" value="C:TAT protein transport complex"/>
    <property type="evidence" value="ECO:0007669"/>
    <property type="project" value="UniProtKB-UniRule"/>
</dbReference>
<comment type="caution">
    <text evidence="9">The sequence shown here is derived from an EMBL/GenBank/DDBJ whole genome shotgun (WGS) entry which is preliminary data.</text>
</comment>
<protein>
    <recommendedName>
        <fullName evidence="7">Sec-independent protein translocase protein TatC</fullName>
    </recommendedName>
</protein>
<feature type="coiled-coil region" evidence="8">
    <location>
        <begin position="247"/>
        <end position="279"/>
    </location>
</feature>
<comment type="subunit">
    <text evidence="7">The Tat system comprises two distinct complexes: a TatABC complex, containing multiple copies of TatA, TatB and TatC subunits, and a separate TatA complex, containing only TatA subunits. Substrates initially bind to the TatABC complex, which probably triggers association of the separate TatA complex to form the active translocon.</text>
</comment>
<evidence type="ECO:0000256" key="2">
    <source>
        <dbReference type="ARBA" id="ARBA00022692"/>
    </source>
</evidence>
<reference evidence="9" key="2">
    <citation type="journal article" date="2021" name="PeerJ">
        <title>Extensive microbial diversity within the chicken gut microbiome revealed by metagenomics and culture.</title>
        <authorList>
            <person name="Gilroy R."/>
            <person name="Ravi A."/>
            <person name="Getino M."/>
            <person name="Pursley I."/>
            <person name="Horton D.L."/>
            <person name="Alikhan N.F."/>
            <person name="Baker D."/>
            <person name="Gharbi K."/>
            <person name="Hall N."/>
            <person name="Watson M."/>
            <person name="Adriaenssens E.M."/>
            <person name="Foster-Nyarko E."/>
            <person name="Jarju S."/>
            <person name="Secka A."/>
            <person name="Antonio M."/>
            <person name="Oren A."/>
            <person name="Chaudhuri R.R."/>
            <person name="La Ragione R."/>
            <person name="Hildebrand F."/>
            <person name="Pallen M.J."/>
        </authorList>
    </citation>
    <scope>NUCLEOTIDE SEQUENCE</scope>
    <source>
        <strain evidence="9">ChiGjej1B1-2707</strain>
    </source>
</reference>
<keyword evidence="3 7" id="KW-0653">Protein transport</keyword>
<keyword evidence="7" id="KW-0813">Transport</keyword>
<keyword evidence="5 7" id="KW-0811">Translocation</keyword>
<comment type="function">
    <text evidence="7">Part of the twin-arginine translocation (Tat) system that transports large folded proteins containing a characteristic twin-arginine motif in their signal peptide across membranes. Together with TatB, TatC is part of a receptor directly interacting with Tat signal peptides.</text>
</comment>
<evidence type="ECO:0000256" key="4">
    <source>
        <dbReference type="ARBA" id="ARBA00022989"/>
    </source>
</evidence>
<dbReference type="InterPro" id="IPR002033">
    <property type="entry name" value="TatC"/>
</dbReference>
<keyword evidence="6 7" id="KW-0472">Membrane</keyword>
<proteinExistence type="inferred from homology"/>
<feature type="transmembrane region" description="Helical" evidence="7">
    <location>
        <begin position="111"/>
        <end position="134"/>
    </location>
</feature>
<keyword evidence="7" id="KW-1003">Cell membrane</keyword>
<feature type="transmembrane region" description="Helical" evidence="7">
    <location>
        <begin position="21"/>
        <end position="39"/>
    </location>
</feature>
<dbReference type="PRINTS" id="PR01840">
    <property type="entry name" value="TATCFAMILY"/>
</dbReference>
<keyword evidence="4 7" id="KW-1133">Transmembrane helix</keyword>
<evidence type="ECO:0000256" key="1">
    <source>
        <dbReference type="ARBA" id="ARBA00004141"/>
    </source>
</evidence>
<accession>A0A9D0ZZG8</accession>
<dbReference type="GO" id="GO:0065002">
    <property type="term" value="P:intracellular protein transmembrane transport"/>
    <property type="evidence" value="ECO:0007669"/>
    <property type="project" value="TreeGrafter"/>
</dbReference>
<dbReference type="HAMAP" id="MF_00902">
    <property type="entry name" value="TatC"/>
    <property type="match status" value="1"/>
</dbReference>
<sequence>MPIGPARMPLFDHLGELRMRLVRIVVCLFLACCVFYLASPTIINLLMAPVIEYLPTNEDGTIALNVLGALDGFTIRFGVALWASLVACMPIIIWQVLAFFLPALKPKERKWFIPTFAIGCALFIFGTVFCYFIILDPAVQFLTSQTAEFANVFPEAKTWIDTIIKFELGFGFAFELPLIVFYLCVFEIVPYSKLRQSWRTVYVALLVISAMVTPDASPVTMGLMVAVLIALYEISLLLARIVLGNRVKEQKAELERQAAEDAEWQKEWEEIKRKRAEEKN</sequence>
<feature type="transmembrane region" description="Helical" evidence="7">
    <location>
        <begin position="168"/>
        <end position="189"/>
    </location>
</feature>
<organism evidence="9 10">
    <name type="scientific">Candidatus Aveggerthella stercoripullorum</name>
    <dbReference type="NCBI Taxonomy" id="2840688"/>
    <lineage>
        <taxon>Bacteria</taxon>
        <taxon>Bacillati</taxon>
        <taxon>Actinomycetota</taxon>
        <taxon>Coriobacteriia</taxon>
        <taxon>Eggerthellales</taxon>
        <taxon>Eggerthellaceae</taxon>
        <taxon>Eggerthellaceae incertae sedis</taxon>
        <taxon>Candidatus Aveggerthella</taxon>
    </lineage>
</organism>
<feature type="transmembrane region" description="Helical" evidence="7">
    <location>
        <begin position="223"/>
        <end position="243"/>
    </location>
</feature>
<name>A0A9D0ZZG8_9ACTN</name>
<dbReference type="GO" id="GO:0043953">
    <property type="term" value="P:protein transport by the Tat complex"/>
    <property type="evidence" value="ECO:0007669"/>
    <property type="project" value="UniProtKB-UniRule"/>
</dbReference>
<evidence type="ECO:0000256" key="5">
    <source>
        <dbReference type="ARBA" id="ARBA00023010"/>
    </source>
</evidence>
<keyword evidence="8" id="KW-0175">Coiled coil</keyword>
<dbReference type="GO" id="GO:0009977">
    <property type="term" value="F:proton motive force dependent protein transmembrane transporter activity"/>
    <property type="evidence" value="ECO:0007669"/>
    <property type="project" value="TreeGrafter"/>
</dbReference>
<dbReference type="NCBIfam" id="TIGR00945">
    <property type="entry name" value="tatC"/>
    <property type="match status" value="1"/>
</dbReference>
<gene>
    <name evidence="7 9" type="primary">tatC</name>
    <name evidence="9" type="ORF">IAA69_01925</name>
</gene>
<dbReference type="PANTHER" id="PTHR30371">
    <property type="entry name" value="SEC-INDEPENDENT PROTEIN TRANSLOCASE PROTEIN TATC"/>
    <property type="match status" value="1"/>
</dbReference>